<dbReference type="Gene3D" id="1.10.510.10">
    <property type="entry name" value="Transferase(Phosphotransferase) domain 1"/>
    <property type="match status" value="1"/>
</dbReference>
<feature type="domain" description="Protein kinase" evidence="1">
    <location>
        <begin position="114"/>
        <end position="492"/>
    </location>
</feature>
<comment type="caution">
    <text evidence="2">The sequence shown here is derived from an EMBL/GenBank/DDBJ whole genome shotgun (WGS) entry which is preliminary data.</text>
</comment>
<dbReference type="AlphaFoldDB" id="A0AAD4GYE3"/>
<dbReference type="InterPro" id="IPR011009">
    <property type="entry name" value="Kinase-like_dom_sf"/>
</dbReference>
<accession>A0AAD4GYE3</accession>
<dbReference type="GO" id="GO:0004672">
    <property type="term" value="F:protein kinase activity"/>
    <property type="evidence" value="ECO:0007669"/>
    <property type="project" value="InterPro"/>
</dbReference>
<keyword evidence="3" id="KW-1185">Reference proteome</keyword>
<gene>
    <name evidence="2" type="ORF">FE257_004445</name>
</gene>
<dbReference type="Pfam" id="PF00069">
    <property type="entry name" value="Pkinase"/>
    <property type="match status" value="1"/>
</dbReference>
<dbReference type="InterPro" id="IPR000719">
    <property type="entry name" value="Prot_kinase_dom"/>
</dbReference>
<organism evidence="2 3">
    <name type="scientific">Aspergillus nanangensis</name>
    <dbReference type="NCBI Taxonomy" id="2582783"/>
    <lineage>
        <taxon>Eukaryota</taxon>
        <taxon>Fungi</taxon>
        <taxon>Dikarya</taxon>
        <taxon>Ascomycota</taxon>
        <taxon>Pezizomycotina</taxon>
        <taxon>Eurotiomycetes</taxon>
        <taxon>Eurotiomycetidae</taxon>
        <taxon>Eurotiales</taxon>
        <taxon>Aspergillaceae</taxon>
        <taxon>Aspergillus</taxon>
        <taxon>Aspergillus subgen. Circumdati</taxon>
    </lineage>
</organism>
<sequence length="492" mass="55756">MEGSIWRIDGQDQGIPTRIFIQPAATSRALHLMCLFEFKQSSDSNCDEATFTSTKFRSTILRVLENWATRMSSTTTSLTDLTIGSRLMVSGQPDGACSNMNVYLSPNFELQRRYLSLDNLAAIWGGRVDIPPCTEFDQLISLYRLDENVSVVSSENTLWQGPAIFKGCTKGIARMYHEIRLLLQLPPHANIVSKPIFLVTRAERGCDKPIVCGYIIPYFDGGTLEALINRTSWAEISQRQRLKWSRQILSALRHILERGHTYYSELKPDNILLSHGGEMVLTDFEQSGNWAHWFPPPIAEPPFHSPGYYPHRSFATVVEENEEVIAWHESSINPSKMVAGIHYSNRAAGYWKDFGLSSAYQQENYMVYLFAKILWCIFEWQTHRDSRLWKVGIGSSEADGPGADKKNGLFPAFVGQRTPQQIQHWIWLATRDSPGWEDKQCNCAIVQMEWEICGDSGAAFAVSQSPENIIGISRPSLEQLEKVLESIECETK</sequence>
<dbReference type="EMBL" id="VCAU01000002">
    <property type="protein sequence ID" value="KAF9894824.1"/>
    <property type="molecule type" value="Genomic_DNA"/>
</dbReference>
<dbReference type="Proteomes" id="UP001194746">
    <property type="component" value="Unassembled WGS sequence"/>
</dbReference>
<dbReference type="GO" id="GO:0005524">
    <property type="term" value="F:ATP binding"/>
    <property type="evidence" value="ECO:0007669"/>
    <property type="project" value="InterPro"/>
</dbReference>
<reference evidence="2" key="2">
    <citation type="submission" date="2020-02" db="EMBL/GenBank/DDBJ databases">
        <authorList>
            <person name="Gilchrist C.L.M."/>
            <person name="Chooi Y.-H."/>
        </authorList>
    </citation>
    <scope>NUCLEOTIDE SEQUENCE</scope>
    <source>
        <strain evidence="2">MST-FP2251</strain>
    </source>
</reference>
<reference evidence="2" key="1">
    <citation type="journal article" date="2019" name="Beilstein J. Org. Chem.">
        <title>Nanangenines: drimane sesquiterpenoids as the dominant metabolite cohort of a novel Australian fungus, Aspergillus nanangensis.</title>
        <authorList>
            <person name="Lacey H.J."/>
            <person name="Gilchrist C.L.M."/>
            <person name="Crombie A."/>
            <person name="Kalaitzis J.A."/>
            <person name="Vuong D."/>
            <person name="Rutledge P.J."/>
            <person name="Turner P."/>
            <person name="Pitt J.I."/>
            <person name="Lacey E."/>
            <person name="Chooi Y.H."/>
            <person name="Piggott A.M."/>
        </authorList>
    </citation>
    <scope>NUCLEOTIDE SEQUENCE</scope>
    <source>
        <strain evidence="2">MST-FP2251</strain>
    </source>
</reference>
<dbReference type="SUPFAM" id="SSF56112">
    <property type="entry name" value="Protein kinase-like (PK-like)"/>
    <property type="match status" value="1"/>
</dbReference>
<evidence type="ECO:0000259" key="1">
    <source>
        <dbReference type="PROSITE" id="PS50011"/>
    </source>
</evidence>
<dbReference type="PROSITE" id="PS50011">
    <property type="entry name" value="PROTEIN_KINASE_DOM"/>
    <property type="match status" value="1"/>
</dbReference>
<name>A0AAD4GYE3_ASPNN</name>
<protein>
    <recommendedName>
        <fullName evidence="1">Protein kinase domain-containing protein</fullName>
    </recommendedName>
</protein>
<proteinExistence type="predicted"/>
<evidence type="ECO:0000313" key="2">
    <source>
        <dbReference type="EMBL" id="KAF9894824.1"/>
    </source>
</evidence>
<evidence type="ECO:0000313" key="3">
    <source>
        <dbReference type="Proteomes" id="UP001194746"/>
    </source>
</evidence>